<dbReference type="Proteomes" id="UP000190648">
    <property type="component" value="Unassembled WGS sequence"/>
</dbReference>
<evidence type="ECO:0000313" key="1">
    <source>
        <dbReference type="EMBL" id="OPJ76231.1"/>
    </source>
</evidence>
<accession>A0A1V4JVS4</accession>
<gene>
    <name evidence="1" type="ORF">AV530_004011</name>
</gene>
<protein>
    <submittedName>
        <fullName evidence="1">Uncharacterized protein</fullName>
    </submittedName>
</protein>
<comment type="caution">
    <text evidence="1">The sequence shown here is derived from an EMBL/GenBank/DDBJ whole genome shotgun (WGS) entry which is preliminary data.</text>
</comment>
<reference evidence="1 2" key="1">
    <citation type="submission" date="2016-02" db="EMBL/GenBank/DDBJ databases">
        <title>Band-tailed pigeon sequencing and assembly.</title>
        <authorList>
            <person name="Soares A.E."/>
            <person name="Novak B.J."/>
            <person name="Rice E.S."/>
            <person name="O'Connell B."/>
            <person name="Chang D."/>
            <person name="Weber S."/>
            <person name="Shapiro B."/>
        </authorList>
    </citation>
    <scope>NUCLEOTIDE SEQUENCE [LARGE SCALE GENOMIC DNA]</scope>
    <source>
        <strain evidence="1">BTP2013</strain>
        <tissue evidence="1">Blood</tissue>
    </source>
</reference>
<keyword evidence="2" id="KW-1185">Reference proteome</keyword>
<name>A0A1V4JVS4_PATFA</name>
<proteinExistence type="predicted"/>
<evidence type="ECO:0000313" key="2">
    <source>
        <dbReference type="Proteomes" id="UP000190648"/>
    </source>
</evidence>
<dbReference type="EMBL" id="LSYS01005888">
    <property type="protein sequence ID" value="OPJ76231.1"/>
    <property type="molecule type" value="Genomic_DNA"/>
</dbReference>
<sequence>MGGRVVELRSCQRLEVAAEEKRERRGDTLGPGAALKAKGAALEGLTNASQVEKLLHSSSSSSFRKLTSLKR</sequence>
<organism evidence="1 2">
    <name type="scientific">Patagioenas fasciata monilis</name>
    <dbReference type="NCBI Taxonomy" id="372326"/>
    <lineage>
        <taxon>Eukaryota</taxon>
        <taxon>Metazoa</taxon>
        <taxon>Chordata</taxon>
        <taxon>Craniata</taxon>
        <taxon>Vertebrata</taxon>
        <taxon>Euteleostomi</taxon>
        <taxon>Archelosauria</taxon>
        <taxon>Archosauria</taxon>
        <taxon>Dinosauria</taxon>
        <taxon>Saurischia</taxon>
        <taxon>Theropoda</taxon>
        <taxon>Coelurosauria</taxon>
        <taxon>Aves</taxon>
        <taxon>Neognathae</taxon>
        <taxon>Neoaves</taxon>
        <taxon>Columbimorphae</taxon>
        <taxon>Columbiformes</taxon>
        <taxon>Columbidae</taxon>
        <taxon>Patagioenas</taxon>
    </lineage>
</organism>
<dbReference type="AlphaFoldDB" id="A0A1V4JVS4"/>